<keyword evidence="2" id="KW-1003">Cell membrane</keyword>
<dbReference type="SUPFAM" id="SSF48317">
    <property type="entry name" value="Acid phosphatase/Vanadium-dependent haloperoxidase"/>
    <property type="match status" value="1"/>
</dbReference>
<keyword evidence="3 8" id="KW-0812">Transmembrane</keyword>
<proteinExistence type="predicted"/>
<keyword evidence="6 8" id="KW-0472">Membrane</keyword>
<evidence type="ECO:0000313" key="11">
    <source>
        <dbReference type="Proteomes" id="UP001202827"/>
    </source>
</evidence>
<keyword evidence="4" id="KW-0378">Hydrolase</keyword>
<keyword evidence="11" id="KW-1185">Reference proteome</keyword>
<accession>A0ABT0IVF6</accession>
<dbReference type="InterPro" id="IPR036938">
    <property type="entry name" value="PAP2/HPO_sf"/>
</dbReference>
<evidence type="ECO:0000256" key="8">
    <source>
        <dbReference type="SAM" id="Phobius"/>
    </source>
</evidence>
<comment type="caution">
    <text evidence="10">The sequence shown here is derived from an EMBL/GenBank/DDBJ whole genome shotgun (WGS) entry which is preliminary data.</text>
</comment>
<sequence length="276" mass="30558">MKRTIGKLRLRRDRYRSAPPLPRLWSFALVTINLILIAFLILDTPVGSYAPHTPYILRRIGRIVTEFGNSGWVLLASALLFFEAWAVTRLAPTCKARVQAMYVTHIAAFMLISVSLSGLAANVLKRAIGRARPGMFAEWGAFGFQPFAHNSRFESFPSGHATTVGAILMVLALLAPRYRVLFVISALWLGLSRVLVAMHYPSDVVAGLTFGAWCSLLVAIMFARHGLLFRQATDGWPVLRRPIPFGLRPNWTALPLPPRGVPPKPPTPVDVTRQPA</sequence>
<keyword evidence="5 8" id="KW-1133">Transmembrane helix</keyword>
<feature type="transmembrane region" description="Helical" evidence="8">
    <location>
        <begin position="21"/>
        <end position="42"/>
    </location>
</feature>
<evidence type="ECO:0000256" key="2">
    <source>
        <dbReference type="ARBA" id="ARBA00022475"/>
    </source>
</evidence>
<feature type="domain" description="Phosphatidic acid phosphatase type 2/haloperoxidase" evidence="9">
    <location>
        <begin position="107"/>
        <end position="219"/>
    </location>
</feature>
<feature type="transmembrane region" description="Helical" evidence="8">
    <location>
        <begin position="100"/>
        <end position="124"/>
    </location>
</feature>
<feature type="region of interest" description="Disordered" evidence="7">
    <location>
        <begin position="256"/>
        <end position="276"/>
    </location>
</feature>
<evidence type="ECO:0000256" key="3">
    <source>
        <dbReference type="ARBA" id="ARBA00022692"/>
    </source>
</evidence>
<dbReference type="Pfam" id="PF01569">
    <property type="entry name" value="PAP2"/>
    <property type="match status" value="1"/>
</dbReference>
<protein>
    <submittedName>
        <fullName evidence="10">Phosphatase PAP2 family protein</fullName>
    </submittedName>
</protein>
<evidence type="ECO:0000256" key="6">
    <source>
        <dbReference type="ARBA" id="ARBA00023136"/>
    </source>
</evidence>
<name>A0ABT0IVF6_9HYPH</name>
<dbReference type="EMBL" id="JALPRY010000021">
    <property type="protein sequence ID" value="MCK8781855.1"/>
    <property type="molecule type" value="Genomic_DNA"/>
</dbReference>
<feature type="transmembrane region" description="Helical" evidence="8">
    <location>
        <begin position="204"/>
        <end position="223"/>
    </location>
</feature>
<dbReference type="InterPro" id="IPR000326">
    <property type="entry name" value="PAP2/HPO"/>
</dbReference>
<dbReference type="RefSeq" id="WP_248684253.1">
    <property type="nucleotide sequence ID" value="NZ_JALPRY010000021.1"/>
</dbReference>
<dbReference type="Gene3D" id="1.20.144.10">
    <property type="entry name" value="Phosphatidic acid phosphatase type 2/haloperoxidase"/>
    <property type="match status" value="1"/>
</dbReference>
<dbReference type="PANTHER" id="PTHR14969">
    <property type="entry name" value="SPHINGOSINE-1-PHOSPHATE PHOSPHOHYDROLASE"/>
    <property type="match status" value="1"/>
</dbReference>
<dbReference type="PANTHER" id="PTHR14969:SF62">
    <property type="entry name" value="DECAPRENYLPHOSPHORYL-5-PHOSPHORIBOSE PHOSPHATASE RV3807C-RELATED"/>
    <property type="match status" value="1"/>
</dbReference>
<feature type="transmembrane region" description="Helical" evidence="8">
    <location>
        <begin position="156"/>
        <end position="175"/>
    </location>
</feature>
<comment type="subcellular location">
    <subcellularLocation>
        <location evidence="1">Cell membrane</location>
        <topology evidence="1">Multi-pass membrane protein</topology>
    </subcellularLocation>
</comment>
<evidence type="ECO:0000256" key="7">
    <source>
        <dbReference type="SAM" id="MobiDB-lite"/>
    </source>
</evidence>
<feature type="transmembrane region" description="Helical" evidence="8">
    <location>
        <begin position="71"/>
        <end position="88"/>
    </location>
</feature>
<feature type="compositionally biased region" description="Pro residues" evidence="7">
    <location>
        <begin position="256"/>
        <end position="268"/>
    </location>
</feature>
<feature type="transmembrane region" description="Helical" evidence="8">
    <location>
        <begin position="180"/>
        <end position="198"/>
    </location>
</feature>
<evidence type="ECO:0000313" key="10">
    <source>
        <dbReference type="EMBL" id="MCK8781855.1"/>
    </source>
</evidence>
<dbReference type="Proteomes" id="UP001202827">
    <property type="component" value="Unassembled WGS sequence"/>
</dbReference>
<evidence type="ECO:0000259" key="9">
    <source>
        <dbReference type="SMART" id="SM00014"/>
    </source>
</evidence>
<evidence type="ECO:0000256" key="5">
    <source>
        <dbReference type="ARBA" id="ARBA00022989"/>
    </source>
</evidence>
<evidence type="ECO:0000256" key="4">
    <source>
        <dbReference type="ARBA" id="ARBA00022801"/>
    </source>
</evidence>
<organism evidence="10 11">
    <name type="scientific">Neorhizobium turbinariae</name>
    <dbReference type="NCBI Taxonomy" id="2937795"/>
    <lineage>
        <taxon>Bacteria</taxon>
        <taxon>Pseudomonadati</taxon>
        <taxon>Pseudomonadota</taxon>
        <taxon>Alphaproteobacteria</taxon>
        <taxon>Hyphomicrobiales</taxon>
        <taxon>Rhizobiaceae</taxon>
        <taxon>Rhizobium/Agrobacterium group</taxon>
        <taxon>Neorhizobium</taxon>
    </lineage>
</organism>
<evidence type="ECO:0000256" key="1">
    <source>
        <dbReference type="ARBA" id="ARBA00004651"/>
    </source>
</evidence>
<gene>
    <name evidence="10" type="ORF">M0654_17885</name>
</gene>
<reference evidence="10 11" key="1">
    <citation type="submission" date="2022-04" db="EMBL/GenBank/DDBJ databases">
        <title>Rhizobium coralii sp. nov., isolated from coral Turbinaria peltata.</title>
        <authorList>
            <person name="Sun H."/>
        </authorList>
    </citation>
    <scope>NUCLEOTIDE SEQUENCE [LARGE SCALE GENOMIC DNA]</scope>
    <source>
        <strain evidence="10 11">NTR19</strain>
    </source>
</reference>
<dbReference type="SMART" id="SM00014">
    <property type="entry name" value="acidPPc"/>
    <property type="match status" value="1"/>
</dbReference>